<dbReference type="Gene3D" id="1.25.40.10">
    <property type="entry name" value="Tetratricopeptide repeat domain"/>
    <property type="match status" value="1"/>
</dbReference>
<dbReference type="Gene3D" id="3.40.50.300">
    <property type="entry name" value="P-loop containing nucleotide triphosphate hydrolases"/>
    <property type="match status" value="1"/>
</dbReference>
<dbReference type="RefSeq" id="WP_407288476.1">
    <property type="nucleotide sequence ID" value="NZ_CP147982.1"/>
</dbReference>
<dbReference type="InterPro" id="IPR027417">
    <property type="entry name" value="P-loop_NTPase"/>
</dbReference>
<name>A0ABZ2QVL5_9ACTN</name>
<dbReference type="PRINTS" id="PR00364">
    <property type="entry name" value="DISEASERSIST"/>
</dbReference>
<dbReference type="EMBL" id="CP147982">
    <property type="protein sequence ID" value="WXK80430.1"/>
    <property type="molecule type" value="Genomic_DNA"/>
</dbReference>
<organism evidence="3 4">
    <name type="scientific">Streptomyces sirii</name>
    <dbReference type="NCBI Taxonomy" id="3127701"/>
    <lineage>
        <taxon>Bacteria</taxon>
        <taxon>Bacillati</taxon>
        <taxon>Actinomycetota</taxon>
        <taxon>Actinomycetes</taxon>
        <taxon>Kitasatosporales</taxon>
        <taxon>Streptomycetaceae</taxon>
        <taxon>Streptomyces</taxon>
    </lineage>
</organism>
<sequence>MADASEAGPAPATHNIVSGGQTRDVIQGGVVQIYATPSPVRSLSALPPRPAALLGREAPLAELLALLAPDRPTGSPTAIAITGEGGVGKSALMAAAAHEAHKWFPGGVLYEDARAHGAEGRMSVEELVGTWLRSFGIPGDQLQPHRTGLLGQFRSRLREADEALLILLDDASPDEHIGPLIPPDSRHRLLVTVRSVPEDAGIAVLRLDTLSPQDSVALLEAAATEPVPQAHLDEIAALCGHLPLALDVVAGRLRNGDDSAQRVLSALRPPGERLAELDPVRQAFEASYQALADPDARMLRRLGLHPGAEIDAESAAALAGVSAAEADRMLRRLTRAQLLRASGSEGRVRFHDLLRLYVDELSCQEPELARTAALDRLMAHYARRAATADDPWFDRERGALAAALADAVDHGRSAGVEPVVDHLVAYLLRRSRTVDALFVLRQGAVAAQRRADHRREAELLRTMRRQYRALELWREAQSCAEAGHLARIRAGVRSPELDDDLGEQAAERGDHAAAAHHYGRAVRGWVLRGDRRRLATSLLARADAEERLERVQDAARSYQMAVAAADNSGDHAVAAYAWLKSARCAAHRHHRAHQHQLLRRGLAAARRSNDVRATIEALALLSEAEIEDGRPGAAEQLFREALSEADAHHLPLLRTRLLAINRPWLKLPPERGSEQAPPARPDRDAQKPPPPKAPEPPVESAARHVRPVLLRLLALPVCGALWALGCLAGALVHGGPVALWLAQLALAGATAWAARRVWQQSRGSRLGDLTAVFLHRFHTLPATVLLAAGAWAGAAGAGVVAALPLALHSAAQLWPGLRERLRSRRRADT</sequence>
<feature type="region of interest" description="Disordered" evidence="1">
    <location>
        <begin position="668"/>
        <end position="700"/>
    </location>
</feature>
<keyword evidence="2" id="KW-0472">Membrane</keyword>
<evidence type="ECO:0000313" key="4">
    <source>
        <dbReference type="Proteomes" id="UP001626628"/>
    </source>
</evidence>
<keyword evidence="4" id="KW-1185">Reference proteome</keyword>
<dbReference type="SUPFAM" id="SSF48452">
    <property type="entry name" value="TPR-like"/>
    <property type="match status" value="1"/>
</dbReference>
<dbReference type="PANTHER" id="PTHR47691:SF3">
    <property type="entry name" value="HTH-TYPE TRANSCRIPTIONAL REGULATOR RV0890C-RELATED"/>
    <property type="match status" value="1"/>
</dbReference>
<feature type="transmembrane region" description="Helical" evidence="2">
    <location>
        <begin position="708"/>
        <end position="731"/>
    </location>
</feature>
<proteinExistence type="predicted"/>
<dbReference type="PANTHER" id="PTHR47691">
    <property type="entry name" value="REGULATOR-RELATED"/>
    <property type="match status" value="1"/>
</dbReference>
<dbReference type="Proteomes" id="UP001626628">
    <property type="component" value="Chromosome"/>
</dbReference>
<evidence type="ECO:0000313" key="3">
    <source>
        <dbReference type="EMBL" id="WXK80430.1"/>
    </source>
</evidence>
<dbReference type="InterPro" id="IPR011990">
    <property type="entry name" value="TPR-like_helical_dom_sf"/>
</dbReference>
<evidence type="ECO:0000256" key="1">
    <source>
        <dbReference type="SAM" id="MobiDB-lite"/>
    </source>
</evidence>
<dbReference type="SUPFAM" id="SSF52540">
    <property type="entry name" value="P-loop containing nucleoside triphosphate hydrolases"/>
    <property type="match status" value="1"/>
</dbReference>
<gene>
    <name evidence="3" type="ORF">WAB15_32930</name>
</gene>
<feature type="compositionally biased region" description="Pro residues" evidence="1">
    <location>
        <begin position="687"/>
        <end position="697"/>
    </location>
</feature>
<evidence type="ECO:0000256" key="2">
    <source>
        <dbReference type="SAM" id="Phobius"/>
    </source>
</evidence>
<keyword evidence="2" id="KW-0812">Transmembrane</keyword>
<feature type="transmembrane region" description="Helical" evidence="2">
    <location>
        <begin position="794"/>
        <end position="817"/>
    </location>
</feature>
<keyword evidence="2" id="KW-1133">Transmembrane helix</keyword>
<protein>
    <submittedName>
        <fullName evidence="3">NB-ARC domain-containing protein</fullName>
    </submittedName>
</protein>
<accession>A0ABZ2QVL5</accession>
<reference evidence="3 4" key="1">
    <citation type="submission" date="2024-03" db="EMBL/GenBank/DDBJ databases">
        <title>The complete genome of Streptomyces sirii sp.nov.</title>
        <authorList>
            <person name="Zakalyukina Y.V."/>
            <person name="Belik A.R."/>
            <person name="Biryukov M.V."/>
            <person name="Baturina O.A."/>
            <person name="Kabilov M.R."/>
        </authorList>
    </citation>
    <scope>NUCLEOTIDE SEQUENCE [LARGE SCALE GENOMIC DNA]</scope>
    <source>
        <strain evidence="3 4">BP-8</strain>
    </source>
</reference>